<name>A0A7J0BGA8_9BACT</name>
<dbReference type="RefSeq" id="WP_174403849.1">
    <property type="nucleotide sequence ID" value="NZ_BLVO01000004.1"/>
</dbReference>
<dbReference type="AlphaFoldDB" id="A0A7J0BGA8"/>
<dbReference type="GO" id="GO:0006508">
    <property type="term" value="P:proteolysis"/>
    <property type="evidence" value="ECO:0007669"/>
    <property type="project" value="UniProtKB-KW"/>
</dbReference>
<keyword evidence="8" id="KW-0482">Metalloprotease</keyword>
<dbReference type="GO" id="GO:0070006">
    <property type="term" value="F:metalloaminopeptidase activity"/>
    <property type="evidence" value="ECO:0007669"/>
    <property type="project" value="InterPro"/>
</dbReference>
<dbReference type="PANTHER" id="PTHR43226:SF4">
    <property type="entry name" value="XAA-PRO AMINOPEPTIDASE 3"/>
    <property type="match status" value="1"/>
</dbReference>
<comment type="similarity">
    <text evidence="3 10">Belongs to the peptidase M24B family.</text>
</comment>
<dbReference type="InterPro" id="IPR001131">
    <property type="entry name" value="Peptidase_M24B_aminopep-P_CS"/>
</dbReference>
<keyword evidence="5" id="KW-0645">Protease</keyword>
<evidence type="ECO:0000256" key="5">
    <source>
        <dbReference type="ARBA" id="ARBA00022670"/>
    </source>
</evidence>
<dbReference type="Proteomes" id="UP000503840">
    <property type="component" value="Unassembled WGS sequence"/>
</dbReference>
<reference evidence="12 13" key="1">
    <citation type="submission" date="2020-05" db="EMBL/GenBank/DDBJ databases">
        <title>Draft genome sequence of Desulfovibrio sp. strain HN2T.</title>
        <authorList>
            <person name="Ueno A."/>
            <person name="Tamazawa S."/>
            <person name="Tamamura S."/>
            <person name="Murakami T."/>
            <person name="Kiyama T."/>
            <person name="Inomata H."/>
            <person name="Amano Y."/>
            <person name="Miyakawa K."/>
            <person name="Tamaki H."/>
            <person name="Naganuma T."/>
            <person name="Kaneko K."/>
        </authorList>
    </citation>
    <scope>NUCLEOTIDE SEQUENCE [LARGE SCALE GENOMIC DNA]</scope>
    <source>
        <strain evidence="12 13">HN2</strain>
    </source>
</reference>
<dbReference type="Gene3D" id="3.40.350.10">
    <property type="entry name" value="Creatinase/prolidase N-terminal domain"/>
    <property type="match status" value="1"/>
</dbReference>
<dbReference type="SUPFAM" id="SSF53092">
    <property type="entry name" value="Creatinase/prolidase N-terminal domain"/>
    <property type="match status" value="1"/>
</dbReference>
<evidence type="ECO:0000256" key="6">
    <source>
        <dbReference type="ARBA" id="ARBA00022723"/>
    </source>
</evidence>
<dbReference type="PANTHER" id="PTHR43226">
    <property type="entry name" value="XAA-PRO AMINOPEPTIDASE 3"/>
    <property type="match status" value="1"/>
</dbReference>
<keyword evidence="9" id="KW-0464">Manganese</keyword>
<evidence type="ECO:0000256" key="7">
    <source>
        <dbReference type="ARBA" id="ARBA00022801"/>
    </source>
</evidence>
<keyword evidence="7" id="KW-0378">Hydrolase</keyword>
<dbReference type="EC" id="3.4.11.9" evidence="4"/>
<dbReference type="InterPro" id="IPR007865">
    <property type="entry name" value="Aminopep_P_N"/>
</dbReference>
<dbReference type="SMART" id="SM01011">
    <property type="entry name" value="AMP_N"/>
    <property type="match status" value="1"/>
</dbReference>
<dbReference type="Pfam" id="PF05195">
    <property type="entry name" value="AMP_N"/>
    <property type="match status" value="1"/>
</dbReference>
<dbReference type="InterPro" id="IPR029149">
    <property type="entry name" value="Creatin/AminoP/Spt16_N"/>
</dbReference>
<dbReference type="PROSITE" id="PS00491">
    <property type="entry name" value="PROLINE_PEPTIDASE"/>
    <property type="match status" value="1"/>
</dbReference>
<dbReference type="EMBL" id="BLVO01000004">
    <property type="protein sequence ID" value="GFM32184.1"/>
    <property type="molecule type" value="Genomic_DNA"/>
</dbReference>
<dbReference type="InterPro" id="IPR000994">
    <property type="entry name" value="Pept_M24"/>
</dbReference>
<evidence type="ECO:0000256" key="3">
    <source>
        <dbReference type="ARBA" id="ARBA00008766"/>
    </source>
</evidence>
<evidence type="ECO:0000256" key="1">
    <source>
        <dbReference type="ARBA" id="ARBA00001424"/>
    </source>
</evidence>
<dbReference type="InterPro" id="IPR036005">
    <property type="entry name" value="Creatinase/aminopeptidase-like"/>
</dbReference>
<dbReference type="Pfam" id="PF00557">
    <property type="entry name" value="Peptidase_M24"/>
    <property type="match status" value="1"/>
</dbReference>
<dbReference type="GO" id="GO:0030145">
    <property type="term" value="F:manganese ion binding"/>
    <property type="evidence" value="ECO:0007669"/>
    <property type="project" value="InterPro"/>
</dbReference>
<dbReference type="CDD" id="cd01087">
    <property type="entry name" value="Prolidase"/>
    <property type="match status" value="1"/>
</dbReference>
<evidence type="ECO:0000259" key="11">
    <source>
        <dbReference type="SMART" id="SM01011"/>
    </source>
</evidence>
<sequence length="476" mass="51930">MFSAATYAERRAALLARLKESGATGIVFLPGNVEVALNYDANSYPFRQDSTFLYYFGHDQAGLNGTVDIDSGDMRLWGDDLSMDDIIWSGPKPDIAERAERCACSAGGNNSALVSMLHAAKKSGRTIHFLPPYRISSAHWVAYCIDEQLSTKSGTDISALKQASSLPLIQAVVAQRSVKTIEEVTEMEKALGISYAMYSKAMELARAGLGERCIAAAIDSTVALGGSRNSFTTICTVRGEVLHNHDYSNIMHQGDLLLIDSGAESDLHYASDITRTLPVGGLFSSRQKDVYSLVLKAQQTAIGMAAPGVAYRDCHFAAVTCIASGLKDMGLLRGNVDDIVREGAHALFMPHGLGHMIGLDVHDMEHLGEEHVGYDETCTRSAQFGLRSLRFARRLRTGFTVTVEPGCYFIPALMDKWKAEGICKDFINHDALEHFRDFGGIRIEDDILVTDSGCRILGRPIPKTPEGIEARMHARS</sequence>
<evidence type="ECO:0000256" key="9">
    <source>
        <dbReference type="ARBA" id="ARBA00023211"/>
    </source>
</evidence>
<dbReference type="Gene3D" id="3.90.230.10">
    <property type="entry name" value="Creatinase/methionine aminopeptidase superfamily"/>
    <property type="match status" value="1"/>
</dbReference>
<gene>
    <name evidence="12" type="primary">pepP</name>
    <name evidence="12" type="ORF">DSM101010T_05490</name>
</gene>
<comment type="cofactor">
    <cofactor evidence="2">
        <name>Mn(2+)</name>
        <dbReference type="ChEBI" id="CHEBI:29035"/>
    </cofactor>
</comment>
<organism evidence="12 13">
    <name type="scientific">Desulfovibrio subterraneus</name>
    <dbReference type="NCBI Taxonomy" id="2718620"/>
    <lineage>
        <taxon>Bacteria</taxon>
        <taxon>Pseudomonadati</taxon>
        <taxon>Thermodesulfobacteriota</taxon>
        <taxon>Desulfovibrionia</taxon>
        <taxon>Desulfovibrionales</taxon>
        <taxon>Desulfovibrionaceae</taxon>
        <taxon>Desulfovibrio</taxon>
    </lineage>
</organism>
<proteinExistence type="inferred from homology"/>
<dbReference type="SUPFAM" id="SSF55920">
    <property type="entry name" value="Creatinase/aminopeptidase"/>
    <property type="match status" value="1"/>
</dbReference>
<evidence type="ECO:0000313" key="12">
    <source>
        <dbReference type="EMBL" id="GFM32184.1"/>
    </source>
</evidence>
<protein>
    <recommendedName>
        <fullName evidence="4">Xaa-Pro aminopeptidase</fullName>
        <ecNumber evidence="4">3.4.11.9</ecNumber>
    </recommendedName>
</protein>
<comment type="catalytic activity">
    <reaction evidence="1">
        <text>Release of any N-terminal amino acid, including proline, that is linked to proline, even from a dipeptide or tripeptide.</text>
        <dbReference type="EC" id="3.4.11.9"/>
    </reaction>
</comment>
<keyword evidence="13" id="KW-1185">Reference proteome</keyword>
<feature type="domain" description="Aminopeptidase P N-terminal" evidence="11">
    <location>
        <begin position="2"/>
        <end position="138"/>
    </location>
</feature>
<dbReference type="GO" id="GO:0005829">
    <property type="term" value="C:cytosol"/>
    <property type="evidence" value="ECO:0007669"/>
    <property type="project" value="TreeGrafter"/>
</dbReference>
<evidence type="ECO:0000256" key="4">
    <source>
        <dbReference type="ARBA" id="ARBA00012574"/>
    </source>
</evidence>
<evidence type="ECO:0000256" key="2">
    <source>
        <dbReference type="ARBA" id="ARBA00001936"/>
    </source>
</evidence>
<comment type="caution">
    <text evidence="12">The sequence shown here is derived from an EMBL/GenBank/DDBJ whole genome shotgun (WGS) entry which is preliminary data.</text>
</comment>
<accession>A0A7J0BGA8</accession>
<dbReference type="InterPro" id="IPR052433">
    <property type="entry name" value="X-Pro_dipept-like"/>
</dbReference>
<keyword evidence="6 10" id="KW-0479">Metal-binding</keyword>
<evidence type="ECO:0000313" key="13">
    <source>
        <dbReference type="Proteomes" id="UP000503840"/>
    </source>
</evidence>
<evidence type="ECO:0000256" key="10">
    <source>
        <dbReference type="RuleBase" id="RU000590"/>
    </source>
</evidence>
<evidence type="ECO:0000256" key="8">
    <source>
        <dbReference type="ARBA" id="ARBA00023049"/>
    </source>
</evidence>